<evidence type="ECO:0000313" key="2">
    <source>
        <dbReference type="Proteomes" id="UP000295357"/>
    </source>
</evidence>
<dbReference type="GO" id="GO:0015473">
    <property type="term" value="F:fimbrial usher porin activity"/>
    <property type="evidence" value="ECO:0007669"/>
    <property type="project" value="InterPro"/>
</dbReference>
<gene>
    <name evidence="1" type="ORF">DFR39_104173</name>
</gene>
<dbReference type="GO" id="GO:0009279">
    <property type="term" value="C:cell outer membrane"/>
    <property type="evidence" value="ECO:0007669"/>
    <property type="project" value="TreeGrafter"/>
</dbReference>
<evidence type="ECO:0000313" key="1">
    <source>
        <dbReference type="EMBL" id="TDP09612.1"/>
    </source>
</evidence>
<keyword evidence="2" id="KW-1185">Reference proteome</keyword>
<accession>A0A4R6N5T4</accession>
<sequence length="755" mass="81804">MPDQELFLEVELNRQASGGLHRFELRAGRLWASAGTLRALGLQWPGQELLPDEQQLALNSLPLMQLEFDMAQQRLRLMVPVEFLGSEPTLLGYRPPAPAPDMAAEQAPGLLLNYEMYGQSERGRHSAALWNELRLFGLGPGIWRSSQVLQWRKSGLGDGGRWQSTRLDSSWQLDLPETMLSLSVGDNYSTALDWTRSLRFQGIRLARNFQLQPYRATVPLARYAGEAALPSVVDLYINGIREAQSEVRPGRFQVQAAPVLNGAGQAQVVVTDITGQSRVLEFPLYSSTRLLQAGLSDWSLELGRLRKVSGLETESSAQAGFAAGTLRYGLSRRQVLELHAQAGAGLWMAGLGGAWLLGQQAGVLTGSAALSREGGLRGGQRGLGYEWQSGAFSLKAATLRRDPQFRDMAALNAGALPPRTDQIFLGWALGAAQFGASFVRQDSGNNQHSRFLGLSWSQSLGAYGFANLSLNRELGAGHGFSSYLYWSLPLERLLHGWFSHEHQARGDGVRAGLMRPLPADGPGWGWRLQAGAGENAGGNAELSRSTPYGQWRLGLERYRSTAGEQQAASTVYADAVGALLLMQGQLFPMRRAHDAFALVSTEGIADVPVLLENRPMGKTDARGLLLLPQLNAWQRNLVAIDPLALGAEISVQDVERQAVPAGGRGVLLRFGMKKSLNLLIALQGPQGDWVPAGTALRLQPRGGKAIVGYEGQVFLLDPEPGSLIVVEGGSLACSARLPTRLPASGHIQLGVLRCE</sequence>
<dbReference type="PANTHER" id="PTHR30451">
    <property type="entry name" value="OUTER MEMBRANE USHER PROTEIN"/>
    <property type="match status" value="1"/>
</dbReference>
<protein>
    <submittedName>
        <fullName evidence="1">Outer membrane usher protein</fullName>
    </submittedName>
</protein>
<dbReference type="EMBL" id="SNXE01000004">
    <property type="protein sequence ID" value="TDP09612.1"/>
    <property type="molecule type" value="Genomic_DNA"/>
</dbReference>
<comment type="caution">
    <text evidence="1">The sequence shown here is derived from an EMBL/GenBank/DDBJ whole genome shotgun (WGS) entry which is preliminary data.</text>
</comment>
<dbReference type="Gene3D" id="2.60.40.3110">
    <property type="match status" value="1"/>
</dbReference>
<dbReference type="Gene3D" id="2.60.40.2610">
    <property type="entry name" value="Outer membrane usher protein FimD, plug domain"/>
    <property type="match status" value="1"/>
</dbReference>
<dbReference type="InterPro" id="IPR000015">
    <property type="entry name" value="Fimb_usher"/>
</dbReference>
<dbReference type="Pfam" id="PF00577">
    <property type="entry name" value="Usher"/>
    <property type="match status" value="2"/>
</dbReference>
<reference evidence="1 2" key="1">
    <citation type="submission" date="2019-03" db="EMBL/GenBank/DDBJ databases">
        <title>Genomic Encyclopedia of Type Strains, Phase IV (KMG-IV): sequencing the most valuable type-strain genomes for metagenomic binning, comparative biology and taxonomic classification.</title>
        <authorList>
            <person name="Goeker M."/>
        </authorList>
    </citation>
    <scope>NUCLEOTIDE SEQUENCE [LARGE SCALE GENOMIC DNA]</scope>
    <source>
        <strain evidence="1 2">DSM 25082</strain>
    </source>
</reference>
<name>A0A4R6N5T4_9BURK</name>
<proteinExistence type="predicted"/>
<dbReference type="InterPro" id="IPR042186">
    <property type="entry name" value="FimD_plug_dom"/>
</dbReference>
<dbReference type="PANTHER" id="PTHR30451:SF5">
    <property type="entry name" value="SLR0019 PROTEIN"/>
    <property type="match status" value="1"/>
</dbReference>
<dbReference type="Proteomes" id="UP000295357">
    <property type="component" value="Unassembled WGS sequence"/>
</dbReference>
<dbReference type="RefSeq" id="WP_162849494.1">
    <property type="nucleotide sequence ID" value="NZ_JAUFPJ010000004.1"/>
</dbReference>
<dbReference type="AlphaFoldDB" id="A0A4R6N5T4"/>
<dbReference type="GO" id="GO:0009297">
    <property type="term" value="P:pilus assembly"/>
    <property type="evidence" value="ECO:0007669"/>
    <property type="project" value="InterPro"/>
</dbReference>
<organism evidence="1 2">
    <name type="scientific">Roseateles asaccharophilus</name>
    <dbReference type="NCBI Taxonomy" id="582607"/>
    <lineage>
        <taxon>Bacteria</taxon>
        <taxon>Pseudomonadati</taxon>
        <taxon>Pseudomonadota</taxon>
        <taxon>Betaproteobacteria</taxon>
        <taxon>Burkholderiales</taxon>
        <taxon>Sphaerotilaceae</taxon>
        <taxon>Roseateles</taxon>
    </lineage>
</organism>